<dbReference type="Pfam" id="PF19124">
    <property type="entry name" value="DUF5808"/>
    <property type="match status" value="1"/>
</dbReference>
<name>A0ABU0CWZ5_9BACI</name>
<comment type="caution">
    <text evidence="3">The sequence shown here is derived from an EMBL/GenBank/DDBJ whole genome shotgun (WGS) entry which is preliminary data.</text>
</comment>
<gene>
    <name evidence="3" type="ORF">J2S00_003486</name>
</gene>
<evidence type="ECO:0000259" key="2">
    <source>
        <dbReference type="Pfam" id="PF19124"/>
    </source>
</evidence>
<evidence type="ECO:0000313" key="3">
    <source>
        <dbReference type="EMBL" id="MDQ0340662.1"/>
    </source>
</evidence>
<feature type="transmembrane region" description="Helical" evidence="1">
    <location>
        <begin position="349"/>
        <end position="369"/>
    </location>
</feature>
<dbReference type="InterPro" id="IPR043831">
    <property type="entry name" value="DUF5808"/>
</dbReference>
<proteinExistence type="predicted"/>
<keyword evidence="1" id="KW-0472">Membrane</keyword>
<feature type="domain" description="DUF5808" evidence="2">
    <location>
        <begin position="324"/>
        <end position="349"/>
    </location>
</feature>
<feature type="transmembrane region" description="Helical" evidence="1">
    <location>
        <begin position="82"/>
        <end position="100"/>
    </location>
</feature>
<keyword evidence="1" id="KW-0812">Transmembrane</keyword>
<protein>
    <submittedName>
        <fullName evidence="3">Membrane protein</fullName>
    </submittedName>
</protein>
<feature type="transmembrane region" description="Helical" evidence="1">
    <location>
        <begin position="6"/>
        <end position="25"/>
    </location>
</feature>
<dbReference type="RefSeq" id="WP_307342662.1">
    <property type="nucleotide sequence ID" value="NZ_JAUSUQ010000016.1"/>
</dbReference>
<dbReference type="Proteomes" id="UP001232445">
    <property type="component" value="Unassembled WGS sequence"/>
</dbReference>
<sequence length="370" mass="42614">MWWFVCVVFGVVFIFNTCLFSYIPVGRKEQAYFGVRVAPEFYQSAEGRGYYSRFLTCFLPVTAVPFGICVLLLFAAPLWGMVVAQMVLVGQLVWFMVLYVRFHKAVSPFEQERVPNRRGRVSVSIRPRLSREYVYPAWESPALLLLSMMLGVTGYLYPHLPEIIHTVYHLAGAEVPIGRASIWTIPLLAMFYYAAVTIFQRFIPLVKLNYPSRQTEEYEDLVHKRMVLNSKAAAVTKAVLMLIFIVLQINKLMEHLGIAGSGLWFGLSMGLLWIGGITAFIIYYLKHQHIQEQIEKICTSDHPDPQLQESNYRMWYFGYVYYNPDDPSIFVERRRGAGVDLNYAQPISWAYIAGMVTIFPTLFLSLRVFV</sequence>
<evidence type="ECO:0000256" key="1">
    <source>
        <dbReference type="SAM" id="Phobius"/>
    </source>
</evidence>
<feature type="transmembrane region" description="Helical" evidence="1">
    <location>
        <begin position="177"/>
        <end position="199"/>
    </location>
</feature>
<feature type="transmembrane region" description="Helical" evidence="1">
    <location>
        <begin position="54"/>
        <end position="76"/>
    </location>
</feature>
<reference evidence="3 4" key="1">
    <citation type="submission" date="2023-07" db="EMBL/GenBank/DDBJ databases">
        <title>Genomic Encyclopedia of Type Strains, Phase IV (KMG-IV): sequencing the most valuable type-strain genomes for metagenomic binning, comparative biology and taxonomic classification.</title>
        <authorList>
            <person name="Goeker M."/>
        </authorList>
    </citation>
    <scope>NUCLEOTIDE SEQUENCE [LARGE SCALE GENOMIC DNA]</scope>
    <source>
        <strain evidence="3 4">DSM 17740</strain>
    </source>
</reference>
<feature type="transmembrane region" description="Helical" evidence="1">
    <location>
        <begin position="262"/>
        <end position="285"/>
    </location>
</feature>
<keyword evidence="1" id="KW-1133">Transmembrane helix</keyword>
<feature type="transmembrane region" description="Helical" evidence="1">
    <location>
        <begin position="232"/>
        <end position="250"/>
    </location>
</feature>
<feature type="transmembrane region" description="Helical" evidence="1">
    <location>
        <begin position="133"/>
        <end position="157"/>
    </location>
</feature>
<organism evidence="3 4">
    <name type="scientific">Caldalkalibacillus uzonensis</name>
    <dbReference type="NCBI Taxonomy" id="353224"/>
    <lineage>
        <taxon>Bacteria</taxon>
        <taxon>Bacillati</taxon>
        <taxon>Bacillota</taxon>
        <taxon>Bacilli</taxon>
        <taxon>Bacillales</taxon>
        <taxon>Bacillaceae</taxon>
        <taxon>Caldalkalibacillus</taxon>
    </lineage>
</organism>
<evidence type="ECO:0000313" key="4">
    <source>
        <dbReference type="Proteomes" id="UP001232445"/>
    </source>
</evidence>
<keyword evidence="4" id="KW-1185">Reference proteome</keyword>
<accession>A0ABU0CWZ5</accession>
<dbReference type="EMBL" id="JAUSUQ010000016">
    <property type="protein sequence ID" value="MDQ0340662.1"/>
    <property type="molecule type" value="Genomic_DNA"/>
</dbReference>